<feature type="coiled-coil region" evidence="4">
    <location>
        <begin position="56"/>
        <end position="83"/>
    </location>
</feature>
<comment type="similarity">
    <text evidence="1">Belongs to the peptidase C14A family.</text>
</comment>
<dbReference type="InterPro" id="IPR001875">
    <property type="entry name" value="DED_dom"/>
</dbReference>
<dbReference type="CDD" id="cd08340">
    <property type="entry name" value="DED_c-FLIP_r2"/>
    <property type="match status" value="1"/>
</dbReference>
<protein>
    <submittedName>
        <fullName evidence="9">CASP8 and FADD-like apoptosis regulator isoform X1</fullName>
    </submittedName>
</protein>
<accession>A0AAX6QR58</accession>
<proteinExistence type="inferred from homology"/>
<dbReference type="PROSITE" id="PS50168">
    <property type="entry name" value="DED"/>
    <property type="match status" value="2"/>
</dbReference>
<keyword evidence="8" id="KW-1185">Reference proteome</keyword>
<dbReference type="GO" id="GO:0004197">
    <property type="term" value="F:cysteine-type endopeptidase activity"/>
    <property type="evidence" value="ECO:0007669"/>
    <property type="project" value="InterPro"/>
</dbReference>
<feature type="domain" description="Caspase family p20" evidence="7">
    <location>
        <begin position="317"/>
        <end position="412"/>
    </location>
</feature>
<dbReference type="Pfam" id="PF00656">
    <property type="entry name" value="Peptidase_C14"/>
    <property type="match status" value="1"/>
</dbReference>
<evidence type="ECO:0000256" key="2">
    <source>
        <dbReference type="ARBA" id="ARBA00022703"/>
    </source>
</evidence>
<feature type="region of interest" description="Disordered" evidence="5">
    <location>
        <begin position="420"/>
        <end position="447"/>
    </location>
</feature>
<dbReference type="PANTHER" id="PTHR48169:SF3">
    <property type="entry name" value="CASP8 AND FADD LIKE APOPTOSIS REGULATOR"/>
    <property type="match status" value="1"/>
</dbReference>
<evidence type="ECO:0000313" key="8">
    <source>
        <dbReference type="Proteomes" id="UP000694906"/>
    </source>
</evidence>
<evidence type="ECO:0000256" key="4">
    <source>
        <dbReference type="SAM" id="Coils"/>
    </source>
</evidence>
<evidence type="ECO:0000313" key="9">
    <source>
        <dbReference type="RefSeq" id="XP_012923566.1"/>
    </source>
</evidence>
<dbReference type="InterPro" id="IPR011029">
    <property type="entry name" value="DEATH-like_dom_sf"/>
</dbReference>
<dbReference type="SUPFAM" id="SSF52129">
    <property type="entry name" value="Caspase-like"/>
    <property type="match status" value="1"/>
</dbReference>
<gene>
    <name evidence="9" type="primary">Cflar</name>
</gene>
<dbReference type="Proteomes" id="UP000694906">
    <property type="component" value="Unplaced"/>
</dbReference>
<dbReference type="Pfam" id="PF01335">
    <property type="entry name" value="DED"/>
    <property type="match status" value="2"/>
</dbReference>
<dbReference type="PRINTS" id="PR00376">
    <property type="entry name" value="IL1BCENZYME"/>
</dbReference>
<evidence type="ECO:0000256" key="5">
    <source>
        <dbReference type="SAM" id="MobiDB-lite"/>
    </source>
</evidence>
<evidence type="ECO:0000259" key="6">
    <source>
        <dbReference type="PROSITE" id="PS50168"/>
    </source>
</evidence>
<dbReference type="InterPro" id="IPR029030">
    <property type="entry name" value="Caspase-like_dom_sf"/>
</dbReference>
<name>A0AAX6QR58_HETGA</name>
<dbReference type="RefSeq" id="XP_012923566.1">
    <property type="nucleotide sequence ID" value="XM_013068112.2"/>
</dbReference>
<dbReference type="GO" id="GO:0005737">
    <property type="term" value="C:cytoplasm"/>
    <property type="evidence" value="ECO:0007669"/>
    <property type="project" value="UniProtKB-ARBA"/>
</dbReference>
<evidence type="ECO:0000256" key="3">
    <source>
        <dbReference type="ARBA" id="ARBA00022737"/>
    </source>
</evidence>
<evidence type="ECO:0000259" key="7">
    <source>
        <dbReference type="PROSITE" id="PS50208"/>
    </source>
</evidence>
<dbReference type="SUPFAM" id="SSF47986">
    <property type="entry name" value="DEATH domain"/>
    <property type="match status" value="2"/>
</dbReference>
<dbReference type="SMART" id="SM00115">
    <property type="entry name" value="CASc"/>
    <property type="match status" value="1"/>
</dbReference>
<dbReference type="GeneID" id="101713835"/>
<dbReference type="SMART" id="SM00031">
    <property type="entry name" value="DED"/>
    <property type="match status" value="2"/>
</dbReference>
<keyword evidence="2" id="KW-0053">Apoptosis</keyword>
<dbReference type="PANTHER" id="PTHR48169">
    <property type="entry name" value="DED DOMAIN-CONTAINING PROTEIN"/>
    <property type="match status" value="1"/>
</dbReference>
<dbReference type="GO" id="GO:0042981">
    <property type="term" value="P:regulation of apoptotic process"/>
    <property type="evidence" value="ECO:0007669"/>
    <property type="project" value="InterPro"/>
</dbReference>
<dbReference type="FunFam" id="1.10.533.10:FF:000016">
    <property type="entry name" value="CASP8 and FADD-like apoptosis regulator"/>
    <property type="match status" value="1"/>
</dbReference>
<dbReference type="AlphaFoldDB" id="A0AAX6QR58"/>
<dbReference type="InterPro" id="IPR001309">
    <property type="entry name" value="Pept_C14_p20"/>
</dbReference>
<evidence type="ECO:0000256" key="1">
    <source>
        <dbReference type="ARBA" id="ARBA00010134"/>
    </source>
</evidence>
<dbReference type="PROSITE" id="PS50208">
    <property type="entry name" value="CASPASE_P20"/>
    <property type="match status" value="1"/>
</dbReference>
<organism evidence="8 9">
    <name type="scientific">Heterocephalus glaber</name>
    <name type="common">Naked mole rat</name>
    <dbReference type="NCBI Taxonomy" id="10181"/>
    <lineage>
        <taxon>Eukaryota</taxon>
        <taxon>Metazoa</taxon>
        <taxon>Chordata</taxon>
        <taxon>Craniata</taxon>
        <taxon>Vertebrata</taxon>
        <taxon>Euteleostomi</taxon>
        <taxon>Mammalia</taxon>
        <taxon>Eutheria</taxon>
        <taxon>Euarchontoglires</taxon>
        <taxon>Glires</taxon>
        <taxon>Rodentia</taxon>
        <taxon>Hystricomorpha</taxon>
        <taxon>Bathyergidae</taxon>
        <taxon>Heterocephalus</taxon>
    </lineage>
</organism>
<dbReference type="GO" id="GO:0006508">
    <property type="term" value="P:proteolysis"/>
    <property type="evidence" value="ECO:0007669"/>
    <property type="project" value="InterPro"/>
</dbReference>
<dbReference type="InterPro" id="IPR011600">
    <property type="entry name" value="Pept_C14_caspase"/>
</dbReference>
<dbReference type="InterPro" id="IPR015917">
    <property type="entry name" value="Pept_C14A"/>
</dbReference>
<dbReference type="CTD" id="8837"/>
<feature type="domain" description="DED" evidence="6">
    <location>
        <begin position="149"/>
        <end position="225"/>
    </location>
</feature>
<dbReference type="Gene3D" id="3.40.50.1460">
    <property type="match status" value="1"/>
</dbReference>
<keyword evidence="4" id="KW-0175">Coiled coil</keyword>
<reference evidence="9" key="1">
    <citation type="submission" date="2025-08" db="UniProtKB">
        <authorList>
            <consortium name="RefSeq"/>
        </authorList>
    </citation>
    <scope>IDENTIFICATION</scope>
</reference>
<dbReference type="GO" id="GO:0006915">
    <property type="term" value="P:apoptotic process"/>
    <property type="evidence" value="ECO:0007669"/>
    <property type="project" value="UniProtKB-KW"/>
</dbReference>
<dbReference type="Gene3D" id="1.10.533.10">
    <property type="entry name" value="Death Domain, Fas"/>
    <property type="match status" value="2"/>
</dbReference>
<sequence length="533" mass="60335">MYPQYCKADRTLVLRRLWRGWCRGPECHEVGLHRWSWHFPGLLLRARSPLPTALAMALSTELIHRVEEALDEEEKELLAFLCRDVAEDLASHDARDLLATMSERGQLSSLGLAELLYRVRRFDLLKRVLRMDRAALEDHLRRHPGLVSDYRVLMMEIGEDLDKSDVSALTFLMRDYTGKTAKDKSFLDLVIELEKLNLVAPNQLDLLEKCLKNIHRLDLKTKIEKYKQSAQGARTSYTNSVQASFPNLSLKDLSHNLRLQNGRSKGEKLETHHRKPVKMSVQESGAFSPQCTPLERYRMRSRPLGICLIIDCVGSAAEVLRDTFSSLGFEVQCFLYLAVSDMVQVLRQVASSPQHREHDSFVCILVSRGDPHSVFGVDQAHSGLPLEQVRALFTGDACPPLVGKPKLFFIQSYVVSEAQPGPSSLLEEDGPAVTSVESREARPPPPTLHQEADVLWSQCLAHTCVLEQPGAAPLVYLQGLSQQLLQDRKRPLLDLHIRLNGTVYDWNSRVPTQQRYSLSLQHTLRKTLVLSST</sequence>
<feature type="domain" description="DED" evidence="6">
    <location>
        <begin position="58"/>
        <end position="130"/>
    </location>
</feature>
<keyword evidence="3" id="KW-0677">Repeat</keyword>